<organism evidence="1">
    <name type="scientific">viral metagenome</name>
    <dbReference type="NCBI Taxonomy" id="1070528"/>
    <lineage>
        <taxon>unclassified sequences</taxon>
        <taxon>metagenomes</taxon>
        <taxon>organismal metagenomes</taxon>
    </lineage>
</organism>
<evidence type="ECO:0000313" key="1">
    <source>
        <dbReference type="EMBL" id="QJA82190.1"/>
    </source>
</evidence>
<protein>
    <recommendedName>
        <fullName evidence="2">Holin</fullName>
    </recommendedName>
</protein>
<evidence type="ECO:0008006" key="2">
    <source>
        <dbReference type="Google" id="ProtNLM"/>
    </source>
</evidence>
<dbReference type="EMBL" id="MT142482">
    <property type="protein sequence ID" value="QJA82190.1"/>
    <property type="molecule type" value="Genomic_DNA"/>
</dbReference>
<proteinExistence type="predicted"/>
<accession>A0A6M3KKF3</accession>
<sequence>MPKNFRDLMAILLAVIVFPALWVLEGLGIISVPNGMLVATLPLETLVIQFYFRRATAQEEQIEK</sequence>
<name>A0A6M3KKF3_9ZZZZ</name>
<gene>
    <name evidence="1" type="ORF">MM415A00435_0004</name>
</gene>
<dbReference type="AlphaFoldDB" id="A0A6M3KKF3"/>
<reference evidence="1" key="1">
    <citation type="submission" date="2020-03" db="EMBL/GenBank/DDBJ databases">
        <title>The deep terrestrial virosphere.</title>
        <authorList>
            <person name="Holmfeldt K."/>
            <person name="Nilsson E."/>
            <person name="Simone D."/>
            <person name="Lopez-Fernandez M."/>
            <person name="Wu X."/>
            <person name="de Brujin I."/>
            <person name="Lundin D."/>
            <person name="Andersson A."/>
            <person name="Bertilsson S."/>
            <person name="Dopson M."/>
        </authorList>
    </citation>
    <scope>NUCLEOTIDE SEQUENCE</scope>
    <source>
        <strain evidence="1">MM415A00435</strain>
    </source>
</reference>